<feature type="domain" description="Small ribosomal subunit protein uS4 N-terminal" evidence="8">
    <location>
        <begin position="5"/>
        <end position="106"/>
    </location>
</feature>
<comment type="function">
    <text evidence="6">With S5 and S12 plays an important role in translational accuracy.</text>
</comment>
<evidence type="ECO:0000313" key="10">
    <source>
        <dbReference type="Proteomes" id="UP000001400"/>
    </source>
</evidence>
<dbReference type="HOGENOM" id="CLU_089738_1_1_2"/>
<protein>
    <recommendedName>
        <fullName evidence="6">Small ribosomal subunit protein uS4</fullName>
    </recommendedName>
</protein>
<dbReference type="PANTHER" id="PTHR11831">
    <property type="entry name" value="30S 40S RIBOSOMAL PROTEIN"/>
    <property type="match status" value="1"/>
</dbReference>
<evidence type="ECO:0000259" key="7">
    <source>
        <dbReference type="SMART" id="SM00363"/>
    </source>
</evidence>
<evidence type="ECO:0000256" key="5">
    <source>
        <dbReference type="ARBA" id="ARBA00023274"/>
    </source>
</evidence>
<keyword evidence="4 6" id="KW-0689">Ribosomal protein</keyword>
<comment type="function">
    <text evidence="6">One of the primary rRNA binding proteins, it binds directly to 16S rRNA where it nucleates assembly of the body of the 30S subunit.</text>
</comment>
<accession>B5ID29</accession>
<dbReference type="Gene3D" id="3.10.290.10">
    <property type="entry name" value="RNA-binding S4 domain"/>
    <property type="match status" value="1"/>
</dbReference>
<dbReference type="InterPro" id="IPR022801">
    <property type="entry name" value="Ribosomal_uS4"/>
</dbReference>
<dbReference type="eggNOG" id="arCOG04239">
    <property type="taxonomic scope" value="Archaea"/>
</dbReference>
<evidence type="ECO:0000313" key="9">
    <source>
        <dbReference type="EMBL" id="ADD09204.1"/>
    </source>
</evidence>
<comment type="similarity">
    <text evidence="1 6">Belongs to the universal ribosomal protein uS4 family.</text>
</comment>
<evidence type="ECO:0000256" key="4">
    <source>
        <dbReference type="ARBA" id="ARBA00022980"/>
    </source>
</evidence>
<dbReference type="InterPro" id="IPR022802">
    <property type="entry name" value="Ribosomal_uS4_arc"/>
</dbReference>
<evidence type="ECO:0000256" key="1">
    <source>
        <dbReference type="ARBA" id="ARBA00007465"/>
    </source>
</evidence>
<dbReference type="Pfam" id="PF01479">
    <property type="entry name" value="S4"/>
    <property type="match status" value="1"/>
</dbReference>
<dbReference type="GO" id="GO:0015935">
    <property type="term" value="C:small ribosomal subunit"/>
    <property type="evidence" value="ECO:0007669"/>
    <property type="project" value="InterPro"/>
</dbReference>
<dbReference type="HAMAP" id="MF_01306_A">
    <property type="entry name" value="Ribosomal_uS4_A"/>
    <property type="match status" value="1"/>
</dbReference>
<evidence type="ECO:0000259" key="8">
    <source>
        <dbReference type="SMART" id="SM01390"/>
    </source>
</evidence>
<dbReference type="GO" id="GO:0006412">
    <property type="term" value="P:translation"/>
    <property type="evidence" value="ECO:0007669"/>
    <property type="project" value="UniProtKB-UniRule"/>
</dbReference>
<dbReference type="NCBIfam" id="TIGR01018">
    <property type="entry name" value="uS4_arch"/>
    <property type="match status" value="1"/>
</dbReference>
<dbReference type="Proteomes" id="UP000001400">
    <property type="component" value="Chromosome"/>
</dbReference>
<dbReference type="OrthoDB" id="10429at2157"/>
<dbReference type="GeneID" id="8828360"/>
<dbReference type="SMART" id="SM00363">
    <property type="entry name" value="S4"/>
    <property type="match status" value="1"/>
</dbReference>
<feature type="domain" description="RNA-binding S4" evidence="7">
    <location>
        <begin position="107"/>
        <end position="169"/>
    </location>
</feature>
<evidence type="ECO:0000256" key="2">
    <source>
        <dbReference type="ARBA" id="ARBA00022730"/>
    </source>
</evidence>
<dbReference type="SMART" id="SM01390">
    <property type="entry name" value="Ribosomal_S4"/>
    <property type="match status" value="1"/>
</dbReference>
<dbReference type="SUPFAM" id="SSF55174">
    <property type="entry name" value="Alpha-L RNA-binding motif"/>
    <property type="match status" value="1"/>
</dbReference>
<dbReference type="InterPro" id="IPR005710">
    <property type="entry name" value="Ribosomal_uS4_euk/arc"/>
</dbReference>
<evidence type="ECO:0000256" key="6">
    <source>
        <dbReference type="HAMAP-Rule" id="MF_01306"/>
    </source>
</evidence>
<dbReference type="KEGG" id="abi:Aboo_1397"/>
<name>B5ID29_ACIB4</name>
<dbReference type="InterPro" id="IPR036986">
    <property type="entry name" value="S4_RNA-bd_sf"/>
</dbReference>
<keyword evidence="5 6" id="KW-0687">Ribonucleoprotein</keyword>
<dbReference type="NCBIfam" id="NF003139">
    <property type="entry name" value="PRK04051.1"/>
    <property type="match status" value="1"/>
</dbReference>
<keyword evidence="10" id="KW-1185">Reference proteome</keyword>
<sequence length="187" mass="22110">MGDPRFNRKKYETPKHPWEADRIKEEWELQKKYGLKNKREIWKAKSLLRNFRGQARQLQAKLRYGNPQAEKEQKLLFDKLIRLGILNEANATLDAVLSLTVEDILRRRLQTIVYLKGLARTPKQARQFIVHGHIAIGDRKVTIPSYLVRKEEEDLVDYYKYSPLADEMHPMRPQVIEGQEEVKEEGE</sequence>
<dbReference type="AlphaFoldDB" id="B5ID29"/>
<dbReference type="STRING" id="439481.Aboo_1397"/>
<dbReference type="PANTHER" id="PTHR11831:SF5">
    <property type="entry name" value="40S RIBOSOMAL PROTEIN S9"/>
    <property type="match status" value="1"/>
</dbReference>
<keyword evidence="3 6" id="KW-0694">RNA-binding</keyword>
<gene>
    <name evidence="6" type="primary">rps4</name>
    <name evidence="9" type="ordered locus">Aboo_1397</name>
</gene>
<comment type="subunit">
    <text evidence="6">Part of the 30S ribosomal subunit. Contacts protein S5. The interaction surface between S4 and S5 is involved in control of translational fidelity.</text>
</comment>
<organism evidence="9 10">
    <name type="scientific">Aciduliprofundum boonei (strain DSM 19572 / T469)</name>
    <dbReference type="NCBI Taxonomy" id="439481"/>
    <lineage>
        <taxon>Archaea</taxon>
        <taxon>Methanobacteriati</taxon>
        <taxon>Thermoplasmatota</taxon>
        <taxon>DHVE2 group</taxon>
        <taxon>Candidatus Aciduliprofundum</taxon>
    </lineage>
</organism>
<dbReference type="PROSITE" id="PS50889">
    <property type="entry name" value="S4"/>
    <property type="match status" value="1"/>
</dbReference>
<reference evidence="9" key="1">
    <citation type="submission" date="2010-02" db="EMBL/GenBank/DDBJ databases">
        <title>Complete sequence of Aciduliprofundum boonei T469.</title>
        <authorList>
            <consortium name="US DOE Joint Genome Institute"/>
            <person name="Lucas S."/>
            <person name="Copeland A."/>
            <person name="Lapidus A."/>
            <person name="Cheng J.-F."/>
            <person name="Bruce D."/>
            <person name="Goodwin L."/>
            <person name="Pitluck S."/>
            <person name="Saunders E."/>
            <person name="Detter J.C."/>
            <person name="Han C."/>
            <person name="Tapia R."/>
            <person name="Land M."/>
            <person name="Hauser L."/>
            <person name="Kyrpides N."/>
            <person name="Mikhailova N."/>
            <person name="Flores G."/>
            <person name="Reysenbach A.-L."/>
            <person name="Woyke T."/>
        </authorList>
    </citation>
    <scope>NUCLEOTIDE SEQUENCE</scope>
    <source>
        <strain evidence="9">T469</strain>
    </source>
</reference>
<evidence type="ECO:0000256" key="3">
    <source>
        <dbReference type="ARBA" id="ARBA00022884"/>
    </source>
</evidence>
<dbReference type="InterPro" id="IPR002942">
    <property type="entry name" value="S4_RNA-bd"/>
</dbReference>
<dbReference type="GO" id="GO:0003735">
    <property type="term" value="F:structural constituent of ribosome"/>
    <property type="evidence" value="ECO:0007669"/>
    <property type="project" value="InterPro"/>
</dbReference>
<dbReference type="InterPro" id="IPR001912">
    <property type="entry name" value="Ribosomal_uS4_N"/>
</dbReference>
<dbReference type="GO" id="GO:0019843">
    <property type="term" value="F:rRNA binding"/>
    <property type="evidence" value="ECO:0007669"/>
    <property type="project" value="UniProtKB-UniRule"/>
</dbReference>
<dbReference type="RefSeq" id="WP_008084048.1">
    <property type="nucleotide sequence ID" value="NC_013926.1"/>
</dbReference>
<dbReference type="CDD" id="cd00165">
    <property type="entry name" value="S4"/>
    <property type="match status" value="1"/>
</dbReference>
<dbReference type="EMBL" id="CP001941">
    <property type="protein sequence ID" value="ADD09204.1"/>
    <property type="molecule type" value="Genomic_DNA"/>
</dbReference>
<proteinExistence type="inferred from homology"/>
<keyword evidence="2 6" id="KW-0699">rRNA-binding</keyword>
<dbReference type="GO" id="GO:0042274">
    <property type="term" value="P:ribosomal small subunit biogenesis"/>
    <property type="evidence" value="ECO:0007669"/>
    <property type="project" value="TreeGrafter"/>
</dbReference>